<dbReference type="InterPro" id="IPR013783">
    <property type="entry name" value="Ig-like_fold"/>
</dbReference>
<dbReference type="EMBL" id="JAICCE010000011">
    <property type="protein sequence ID" value="KAG9271223.1"/>
    <property type="molecule type" value="Genomic_DNA"/>
</dbReference>
<keyword evidence="2" id="KW-0393">Immunoglobulin domain</keyword>
<reference evidence="4 5" key="1">
    <citation type="submission" date="2021-07" db="EMBL/GenBank/DDBJ databases">
        <authorList>
            <person name="Imarazene B."/>
            <person name="Zahm M."/>
            <person name="Klopp C."/>
            <person name="Cabau C."/>
            <person name="Beille S."/>
            <person name="Jouanno E."/>
            <person name="Castinel A."/>
            <person name="Lluch J."/>
            <person name="Gil L."/>
            <person name="Kuchtly C."/>
            <person name="Lopez Roques C."/>
            <person name="Donnadieu C."/>
            <person name="Parrinello H."/>
            <person name="Journot L."/>
            <person name="Du K."/>
            <person name="Schartl M."/>
            <person name="Retaux S."/>
            <person name="Guiguen Y."/>
        </authorList>
    </citation>
    <scope>NUCLEOTIDE SEQUENCE [LARGE SCALE GENOMIC DNA]</scope>
    <source>
        <strain evidence="4">Pach_M1</strain>
        <tissue evidence="4">Testis</tissue>
    </source>
</reference>
<keyword evidence="1" id="KW-1015">Disulfide bond</keyword>
<evidence type="ECO:0000313" key="4">
    <source>
        <dbReference type="EMBL" id="KAG9271223.1"/>
    </source>
</evidence>
<dbReference type="InterPro" id="IPR027417">
    <property type="entry name" value="P-loop_NTPase"/>
</dbReference>
<evidence type="ECO:0000256" key="1">
    <source>
        <dbReference type="ARBA" id="ARBA00023157"/>
    </source>
</evidence>
<dbReference type="InterPro" id="IPR003598">
    <property type="entry name" value="Ig_sub2"/>
</dbReference>
<dbReference type="FunFam" id="2.60.40.10:FF:000032">
    <property type="entry name" value="palladin isoform X1"/>
    <property type="match status" value="1"/>
</dbReference>
<dbReference type="CDD" id="cd00882">
    <property type="entry name" value="Ras_like_GTPase"/>
    <property type="match status" value="1"/>
</dbReference>
<evidence type="ECO:0000259" key="3">
    <source>
        <dbReference type="PROSITE" id="PS50835"/>
    </source>
</evidence>
<organism evidence="4 5">
    <name type="scientific">Astyanax mexicanus</name>
    <name type="common">Blind cave fish</name>
    <name type="synonym">Astyanax fasciatus mexicanus</name>
    <dbReference type="NCBI Taxonomy" id="7994"/>
    <lineage>
        <taxon>Eukaryota</taxon>
        <taxon>Metazoa</taxon>
        <taxon>Chordata</taxon>
        <taxon>Craniata</taxon>
        <taxon>Vertebrata</taxon>
        <taxon>Euteleostomi</taxon>
        <taxon>Actinopterygii</taxon>
        <taxon>Neopterygii</taxon>
        <taxon>Teleostei</taxon>
        <taxon>Ostariophysi</taxon>
        <taxon>Characiformes</taxon>
        <taxon>Characoidei</taxon>
        <taxon>Acestrorhamphidae</taxon>
        <taxon>Acestrorhamphinae</taxon>
        <taxon>Astyanax</taxon>
    </lineage>
</organism>
<feature type="non-terminal residue" evidence="4">
    <location>
        <position position="1"/>
    </location>
</feature>
<dbReference type="AlphaFoldDB" id="A0A8T2LHJ7"/>
<dbReference type="InterPro" id="IPR036179">
    <property type="entry name" value="Ig-like_dom_sf"/>
</dbReference>
<dbReference type="SUPFAM" id="SSF48726">
    <property type="entry name" value="Immunoglobulin"/>
    <property type="match status" value="1"/>
</dbReference>
<dbReference type="Gene3D" id="3.40.50.300">
    <property type="entry name" value="P-loop containing nucleotide triphosphate hydrolases"/>
    <property type="match status" value="1"/>
</dbReference>
<dbReference type="CDD" id="cd00096">
    <property type="entry name" value="Ig"/>
    <property type="match status" value="1"/>
</dbReference>
<protein>
    <submittedName>
        <fullName evidence="4">Interferon-induced protein 44-like</fullName>
    </submittedName>
</protein>
<dbReference type="InterPro" id="IPR007110">
    <property type="entry name" value="Ig-like_dom"/>
</dbReference>
<sequence length="369" mass="41841">SSPFISIEFVTVLADKQVQVGKDVTLRCETNTGRINVTWEKKGQKLDCVEDKHKTGRIGTTIFLEIKNAEMEDEGQYTVTIQNSWGSISSSAMVLVELDEWRKIRWQQDPMIKALDDFNISSEGVRELRFLLYGPVGAGKSSIINTINTVFEGHHYINCLTASALTGDSFTTKFEKFSVKNFAFYDVMGLEEGVYKGVHPGDIINAVKGHIPDDYKFKYNAPIDKENTNYINKPTLNDQIHCLVSVIPADKITIINDGVIQKMKEIRAEASELGIPQVVFMTRVDQVCIMTQRDITKIYQSRKIKEKMMECSNRLGVVMNCIFPVKNYSDDNNPNEKLNCLMLEALTQIVRAANAYVKKNYMKNISMNE</sequence>
<gene>
    <name evidence="4" type="primary">IFI44L</name>
    <name evidence="4" type="ORF">AMEX_G14113</name>
</gene>
<dbReference type="Proteomes" id="UP000752171">
    <property type="component" value="Unassembled WGS sequence"/>
</dbReference>
<dbReference type="InterPro" id="IPR003599">
    <property type="entry name" value="Ig_sub"/>
</dbReference>
<dbReference type="PANTHER" id="PTHR14241:SF1">
    <property type="entry name" value="INTERFERON-INDUCED PROTEIN 44-RELATED"/>
    <property type="match status" value="1"/>
</dbReference>
<dbReference type="SMART" id="SM00409">
    <property type="entry name" value="IG"/>
    <property type="match status" value="1"/>
</dbReference>
<name>A0A8T2LHJ7_ASTMX</name>
<dbReference type="SUPFAM" id="SSF52540">
    <property type="entry name" value="P-loop containing nucleoside triphosphate hydrolases"/>
    <property type="match status" value="1"/>
</dbReference>
<dbReference type="GO" id="GO:0006955">
    <property type="term" value="P:immune response"/>
    <property type="evidence" value="ECO:0007669"/>
    <property type="project" value="TreeGrafter"/>
</dbReference>
<dbReference type="Pfam" id="PF07679">
    <property type="entry name" value="I-set"/>
    <property type="match status" value="1"/>
</dbReference>
<dbReference type="PROSITE" id="PS50835">
    <property type="entry name" value="IG_LIKE"/>
    <property type="match status" value="1"/>
</dbReference>
<dbReference type="InterPro" id="IPR013098">
    <property type="entry name" value="Ig_I-set"/>
</dbReference>
<proteinExistence type="predicted"/>
<evidence type="ECO:0000256" key="2">
    <source>
        <dbReference type="ARBA" id="ARBA00023319"/>
    </source>
</evidence>
<dbReference type="SMART" id="SM00408">
    <property type="entry name" value="IGc2"/>
    <property type="match status" value="1"/>
</dbReference>
<dbReference type="Gene3D" id="2.60.40.10">
    <property type="entry name" value="Immunoglobulins"/>
    <property type="match status" value="1"/>
</dbReference>
<comment type="caution">
    <text evidence="4">The sequence shown here is derived from an EMBL/GenBank/DDBJ whole genome shotgun (WGS) entry which is preliminary data.</text>
</comment>
<dbReference type="PANTHER" id="PTHR14241">
    <property type="entry name" value="INTERFERON-INDUCED PROTEIN 44"/>
    <property type="match status" value="1"/>
</dbReference>
<evidence type="ECO:0000313" key="5">
    <source>
        <dbReference type="Proteomes" id="UP000752171"/>
    </source>
</evidence>
<accession>A0A8T2LHJ7</accession>
<feature type="domain" description="Ig-like" evidence="3">
    <location>
        <begin position="3"/>
        <end position="95"/>
    </location>
</feature>